<organism evidence="1 2">
    <name type="scientific">Ancylostoma ceylanicum</name>
    <dbReference type="NCBI Taxonomy" id="53326"/>
    <lineage>
        <taxon>Eukaryota</taxon>
        <taxon>Metazoa</taxon>
        <taxon>Ecdysozoa</taxon>
        <taxon>Nematoda</taxon>
        <taxon>Chromadorea</taxon>
        <taxon>Rhabditida</taxon>
        <taxon>Rhabditina</taxon>
        <taxon>Rhabditomorpha</taxon>
        <taxon>Strongyloidea</taxon>
        <taxon>Ancylostomatidae</taxon>
        <taxon>Ancylostomatinae</taxon>
        <taxon>Ancylostoma</taxon>
    </lineage>
</organism>
<comment type="caution">
    <text evidence="1">The sequence shown here is derived from an EMBL/GenBank/DDBJ whole genome shotgun (WGS) entry which is preliminary data.</text>
</comment>
<name>A0A016SVU7_9BILA</name>
<protein>
    <submittedName>
        <fullName evidence="1">Uncharacterized protein</fullName>
    </submittedName>
</protein>
<gene>
    <name evidence="1" type="primary">Acey_s0171.g305</name>
    <name evidence="1" type="ORF">Y032_0171g305</name>
</gene>
<dbReference type="AlphaFoldDB" id="A0A016SVU7"/>
<reference evidence="2" key="1">
    <citation type="journal article" date="2015" name="Nat. Genet.">
        <title>The genome and transcriptome of the zoonotic hookworm Ancylostoma ceylanicum identify infection-specific gene families.</title>
        <authorList>
            <person name="Schwarz E.M."/>
            <person name="Hu Y."/>
            <person name="Antoshechkin I."/>
            <person name="Miller M.M."/>
            <person name="Sternberg P.W."/>
            <person name="Aroian R.V."/>
        </authorList>
    </citation>
    <scope>NUCLEOTIDE SEQUENCE</scope>
    <source>
        <strain evidence="2">HY135</strain>
    </source>
</reference>
<proteinExistence type="predicted"/>
<accession>A0A016SVU7</accession>
<keyword evidence="2" id="KW-1185">Reference proteome</keyword>
<sequence>MEDKHSTIVALYHSEEKQLQIFKEQKRNVTEVAERVLYEKQPSSSVKKTRKKHRDFEKYCHEDYERRPRTQAVQTAESSGIIAGSDGKLIRVATHAGRQR</sequence>
<evidence type="ECO:0000313" key="1">
    <source>
        <dbReference type="EMBL" id="EYB94459.1"/>
    </source>
</evidence>
<dbReference type="Proteomes" id="UP000024635">
    <property type="component" value="Unassembled WGS sequence"/>
</dbReference>
<evidence type="ECO:0000313" key="2">
    <source>
        <dbReference type="Proteomes" id="UP000024635"/>
    </source>
</evidence>
<dbReference type="EMBL" id="JARK01001507">
    <property type="protein sequence ID" value="EYB94459.1"/>
    <property type="molecule type" value="Genomic_DNA"/>
</dbReference>